<sequence length="461" mass="47990">MGVLKKFSRKLRRSTSGNAAILFALGMPALMGGAGLAVDTAQWYLWQRELQFAADQAALAGAWARGNGDTGTIYITRANQEFSDNLSIIANNGATHAASLADWGAGTQNSVIVRAEVVADLPFASFVMGRSTTIRVNAQATFERTDEYTACLMALHPTAGSAMWFNGGPTVDAACGVASLSTSDTSIRTNGSSRAQNINTVASAGGIDDGMGAFANASTIENFDGLNDPYSGLTPPDNPTPRTLSCGSSGLNYTGDGFDNGDQPLSIPKKIYTKFPRKTCKALPGTYTDLEIGGNANLTSGIYVIDGGRLKLNGGNQLTGTGVMFVLKNGAQLDINGGADVFLSPMSALQLVALGIPADDAARMENMLIFEDPNSPGNSGSKLTGATNFTNFTNFDINGVIYMPKSELKLAGNIQATANCMMVMSSKVQVAGTADLTTLCPIGETHSVVVGNGGTRVRLVG</sequence>
<evidence type="ECO:0000313" key="3">
    <source>
        <dbReference type="Proteomes" id="UP001231445"/>
    </source>
</evidence>
<dbReference type="AlphaFoldDB" id="A0A9Y2B6R3"/>
<accession>A0A9Y2B6R3</accession>
<evidence type="ECO:0000313" key="2">
    <source>
        <dbReference type="EMBL" id="WIW94844.1"/>
    </source>
</evidence>
<dbReference type="Proteomes" id="UP001231445">
    <property type="component" value="Chromosome"/>
</dbReference>
<gene>
    <name evidence="2" type="ORF">QQX03_07625</name>
</gene>
<organism evidence="2 3">
    <name type="scientific">Altererythrobacter rubellus</name>
    <dbReference type="NCBI Taxonomy" id="2173831"/>
    <lineage>
        <taxon>Bacteria</taxon>
        <taxon>Pseudomonadati</taxon>
        <taxon>Pseudomonadota</taxon>
        <taxon>Alphaproteobacteria</taxon>
        <taxon>Sphingomonadales</taxon>
        <taxon>Erythrobacteraceae</taxon>
        <taxon>Altererythrobacter</taxon>
    </lineage>
</organism>
<reference evidence="2 3" key="1">
    <citation type="submission" date="2023-06" db="EMBL/GenBank/DDBJ databases">
        <title>Altererythrobacter rubellus NBRC 112769 genome.</title>
        <authorList>
            <person name="Zhang K."/>
        </authorList>
    </citation>
    <scope>NUCLEOTIDE SEQUENCE [LARGE SCALE GENOMIC DNA]</scope>
    <source>
        <strain evidence="2 3">NBRC 112769</strain>
    </source>
</reference>
<proteinExistence type="predicted"/>
<dbReference type="InterPro" id="IPR028087">
    <property type="entry name" value="Tad_N"/>
</dbReference>
<dbReference type="Pfam" id="PF13400">
    <property type="entry name" value="Tad"/>
    <property type="match status" value="1"/>
</dbReference>
<dbReference type="RefSeq" id="WP_285975160.1">
    <property type="nucleotide sequence ID" value="NZ_CP127221.1"/>
</dbReference>
<protein>
    <submittedName>
        <fullName evidence="2">Pilus assembly protein TadG-related protein</fullName>
    </submittedName>
</protein>
<name>A0A9Y2B6R3_9SPHN</name>
<evidence type="ECO:0000259" key="1">
    <source>
        <dbReference type="Pfam" id="PF13400"/>
    </source>
</evidence>
<dbReference type="KEGG" id="arue:QQX03_07625"/>
<keyword evidence="3" id="KW-1185">Reference proteome</keyword>
<dbReference type="EMBL" id="CP127221">
    <property type="protein sequence ID" value="WIW94844.1"/>
    <property type="molecule type" value="Genomic_DNA"/>
</dbReference>
<feature type="domain" description="Putative Flp pilus-assembly TadG-like N-terminal" evidence="1">
    <location>
        <begin position="17"/>
        <end position="64"/>
    </location>
</feature>